<reference evidence="1 2" key="1">
    <citation type="journal article" date="2021" name="Hortic Res">
        <title>High-quality reference genome and annotation aids understanding of berry development for evergreen blueberry (Vaccinium darrowii).</title>
        <authorList>
            <person name="Yu J."/>
            <person name="Hulse-Kemp A.M."/>
            <person name="Babiker E."/>
            <person name="Staton M."/>
        </authorList>
    </citation>
    <scope>NUCLEOTIDE SEQUENCE [LARGE SCALE GENOMIC DNA]</scope>
    <source>
        <strain evidence="2">cv. NJ 8807/NJ 8810</strain>
        <tissue evidence="1">Young leaf</tissue>
    </source>
</reference>
<accession>A0ACB7X495</accession>
<dbReference type="EMBL" id="CM037152">
    <property type="protein sequence ID" value="KAH7835420.1"/>
    <property type="molecule type" value="Genomic_DNA"/>
</dbReference>
<evidence type="ECO:0000313" key="2">
    <source>
        <dbReference type="Proteomes" id="UP000828048"/>
    </source>
</evidence>
<name>A0ACB7X495_9ERIC</name>
<proteinExistence type="predicted"/>
<sequence>MMSTPAYFLLTLLTISHLAHAIRKDAESGPVITDVVLHIISRVPNQPTGLKVHCQSNDTDVGTHYLYTGQEFHWKFLPQPPEPTIFSCHFNWGFEFKTFDVYDSSIDTFCADGGPVDKPNNCFWEARTSGFYISKDNRIWLKLNTWDPFV</sequence>
<comment type="caution">
    <text evidence="1">The sequence shown here is derived from an EMBL/GenBank/DDBJ whole genome shotgun (WGS) entry which is preliminary data.</text>
</comment>
<protein>
    <submittedName>
        <fullName evidence="1">Uncharacterized protein</fullName>
    </submittedName>
</protein>
<evidence type="ECO:0000313" key="1">
    <source>
        <dbReference type="EMBL" id="KAH7835420.1"/>
    </source>
</evidence>
<gene>
    <name evidence="1" type="ORF">Vadar_026033</name>
</gene>
<dbReference type="Proteomes" id="UP000828048">
    <property type="component" value="Chromosome 2"/>
</dbReference>
<organism evidence="1 2">
    <name type="scientific">Vaccinium darrowii</name>
    <dbReference type="NCBI Taxonomy" id="229202"/>
    <lineage>
        <taxon>Eukaryota</taxon>
        <taxon>Viridiplantae</taxon>
        <taxon>Streptophyta</taxon>
        <taxon>Embryophyta</taxon>
        <taxon>Tracheophyta</taxon>
        <taxon>Spermatophyta</taxon>
        <taxon>Magnoliopsida</taxon>
        <taxon>eudicotyledons</taxon>
        <taxon>Gunneridae</taxon>
        <taxon>Pentapetalae</taxon>
        <taxon>asterids</taxon>
        <taxon>Ericales</taxon>
        <taxon>Ericaceae</taxon>
        <taxon>Vaccinioideae</taxon>
        <taxon>Vaccinieae</taxon>
        <taxon>Vaccinium</taxon>
    </lineage>
</organism>
<keyword evidence="2" id="KW-1185">Reference proteome</keyword>